<evidence type="ECO:0000256" key="13">
    <source>
        <dbReference type="PROSITE-ProRule" id="PRU01379"/>
    </source>
</evidence>
<dbReference type="EMBL" id="JAGMUU010000019">
    <property type="protein sequence ID" value="KAH7131638.1"/>
    <property type="molecule type" value="Genomic_DNA"/>
</dbReference>
<evidence type="ECO:0000256" key="10">
    <source>
        <dbReference type="ARBA" id="ARBA00023026"/>
    </source>
</evidence>
<evidence type="ECO:0000256" key="14">
    <source>
        <dbReference type="SAM" id="SignalP"/>
    </source>
</evidence>
<dbReference type="AlphaFoldDB" id="A0A9P9E5V4"/>
<keyword evidence="8" id="KW-0378">Hydrolase</keyword>
<evidence type="ECO:0000256" key="4">
    <source>
        <dbReference type="ARBA" id="ARBA00005988"/>
    </source>
</evidence>
<keyword evidence="16" id="KW-0121">Carboxypeptidase</keyword>
<dbReference type="InterPro" id="IPR000834">
    <property type="entry name" value="Peptidase_M14"/>
</dbReference>
<evidence type="ECO:0000313" key="16">
    <source>
        <dbReference type="EMBL" id="KAH7131638.1"/>
    </source>
</evidence>
<keyword evidence="11" id="KW-0482">Metalloprotease</keyword>
<dbReference type="OrthoDB" id="3626597at2759"/>
<evidence type="ECO:0000256" key="9">
    <source>
        <dbReference type="ARBA" id="ARBA00022833"/>
    </source>
</evidence>
<dbReference type="GO" id="GO:0005576">
    <property type="term" value="C:extracellular region"/>
    <property type="evidence" value="ECO:0007669"/>
    <property type="project" value="UniProtKB-SubCell"/>
</dbReference>
<comment type="caution">
    <text evidence="16">The sequence shown here is derived from an EMBL/GenBank/DDBJ whole genome shotgun (WGS) entry which is preliminary data.</text>
</comment>
<dbReference type="Proteomes" id="UP000717696">
    <property type="component" value="Unassembled WGS sequence"/>
</dbReference>
<dbReference type="FunFam" id="3.40.630.10:FF:000165">
    <property type="entry name" value="Glucan 1,4-alpha-glucosidase, putative"/>
    <property type="match status" value="1"/>
</dbReference>
<protein>
    <submittedName>
        <fullName evidence="16">Zinc carboxypeptidase A</fullName>
    </submittedName>
</protein>
<keyword evidence="17" id="KW-1185">Reference proteome</keyword>
<dbReference type="SUPFAM" id="SSF54897">
    <property type="entry name" value="Protease propeptides/inhibitors"/>
    <property type="match status" value="1"/>
</dbReference>
<keyword evidence="12" id="KW-0865">Zymogen</keyword>
<feature type="domain" description="Peptidase M14" evidence="15">
    <location>
        <begin position="126"/>
        <end position="429"/>
    </location>
</feature>
<sequence length="429" mass="47174">MRFALAVGFSAVLASATAEQRVSYDGYKAYSISTGDDGQAIRDKLSDLDFVALTVHQVDDHFDVAIAPDSLSEFEALGLETQLISEDLGAEFAEESAFEDYPGLGDDSALEKRQSSALPAISWFNSYHSYADHRTFFNALNAAFPSNSEIFSAGKSYEGRDIYGLHFWGAGGKGKKPAIYFHATVHAREWIAAPVEEYHAWQLINGYLTNDATITAIVDKYDFYFIPFVNPDGFVYTQSTNRLWRKNRQPRTTSSCVGTDNNRNWPYQWSLSGGASTNPCDEDYKGLAASDTPEITNLVAFTKSINTNGIKLYIDFHSYGQYILQPYGYSCTLYPANINQQLSAANTMANRIYAYSGARYTTGSSCGALYATTGDSTDYLTGVSGATYAWTIELRPSSSSGGGFVLPAAQIITTAREQWEGLKTLFSII</sequence>
<gene>
    <name evidence="16" type="ORF">B0J13DRAFT_508701</name>
</gene>
<evidence type="ECO:0000256" key="7">
    <source>
        <dbReference type="ARBA" id="ARBA00022729"/>
    </source>
</evidence>
<keyword evidence="9" id="KW-0862">Zinc</keyword>
<comment type="function">
    <text evidence="2">Extracellular metalloprotease that contributes to pathogenicity.</text>
</comment>
<dbReference type="GO" id="GO:0008270">
    <property type="term" value="F:zinc ion binding"/>
    <property type="evidence" value="ECO:0007669"/>
    <property type="project" value="InterPro"/>
</dbReference>
<reference evidence="16" key="1">
    <citation type="journal article" date="2021" name="Nat. Commun.">
        <title>Genetic determinants of endophytism in the Arabidopsis root mycobiome.</title>
        <authorList>
            <person name="Mesny F."/>
            <person name="Miyauchi S."/>
            <person name="Thiergart T."/>
            <person name="Pickel B."/>
            <person name="Atanasova L."/>
            <person name="Karlsson M."/>
            <person name="Huettel B."/>
            <person name="Barry K.W."/>
            <person name="Haridas S."/>
            <person name="Chen C."/>
            <person name="Bauer D."/>
            <person name="Andreopoulos W."/>
            <person name="Pangilinan J."/>
            <person name="LaButti K."/>
            <person name="Riley R."/>
            <person name="Lipzen A."/>
            <person name="Clum A."/>
            <person name="Drula E."/>
            <person name="Henrissat B."/>
            <person name="Kohler A."/>
            <person name="Grigoriev I.V."/>
            <person name="Martin F.M."/>
            <person name="Hacquard S."/>
        </authorList>
    </citation>
    <scope>NUCLEOTIDE SEQUENCE</scope>
    <source>
        <strain evidence="16">MPI-CAGE-AT-0021</strain>
    </source>
</reference>
<evidence type="ECO:0000256" key="5">
    <source>
        <dbReference type="ARBA" id="ARBA00022525"/>
    </source>
</evidence>
<dbReference type="SMART" id="SM00631">
    <property type="entry name" value="Zn_pept"/>
    <property type="match status" value="1"/>
</dbReference>
<feature type="chain" id="PRO_5040184832" evidence="14">
    <location>
        <begin position="19"/>
        <end position="429"/>
    </location>
</feature>
<evidence type="ECO:0000313" key="17">
    <source>
        <dbReference type="Proteomes" id="UP000717696"/>
    </source>
</evidence>
<evidence type="ECO:0000256" key="3">
    <source>
        <dbReference type="ARBA" id="ARBA00004613"/>
    </source>
</evidence>
<keyword evidence="10" id="KW-0843">Virulence</keyword>
<evidence type="ECO:0000256" key="11">
    <source>
        <dbReference type="ARBA" id="ARBA00023049"/>
    </source>
</evidence>
<keyword evidence="5" id="KW-0964">Secreted</keyword>
<evidence type="ECO:0000256" key="2">
    <source>
        <dbReference type="ARBA" id="ARBA00003091"/>
    </source>
</evidence>
<evidence type="ECO:0000259" key="15">
    <source>
        <dbReference type="PROSITE" id="PS52035"/>
    </source>
</evidence>
<dbReference type="GO" id="GO:0006508">
    <property type="term" value="P:proteolysis"/>
    <property type="evidence" value="ECO:0007669"/>
    <property type="project" value="UniProtKB-KW"/>
</dbReference>
<dbReference type="Pfam" id="PF00246">
    <property type="entry name" value="Peptidase_M14"/>
    <property type="match status" value="1"/>
</dbReference>
<dbReference type="GO" id="GO:0004181">
    <property type="term" value="F:metallocarboxypeptidase activity"/>
    <property type="evidence" value="ECO:0007669"/>
    <property type="project" value="InterPro"/>
</dbReference>
<evidence type="ECO:0000256" key="6">
    <source>
        <dbReference type="ARBA" id="ARBA00022670"/>
    </source>
</evidence>
<name>A0A9P9E5V4_9HYPO</name>
<feature type="active site" description="Proton donor/acceptor" evidence="13">
    <location>
        <position position="393"/>
    </location>
</feature>
<comment type="subcellular location">
    <subcellularLocation>
        <location evidence="3">Secreted</location>
    </subcellularLocation>
</comment>
<proteinExistence type="inferred from homology"/>
<keyword evidence="6" id="KW-0645">Protease</keyword>
<dbReference type="SUPFAM" id="SSF53187">
    <property type="entry name" value="Zn-dependent exopeptidases"/>
    <property type="match status" value="1"/>
</dbReference>
<feature type="signal peptide" evidence="14">
    <location>
        <begin position="1"/>
        <end position="18"/>
    </location>
</feature>
<accession>A0A9P9E5V4</accession>
<dbReference type="PRINTS" id="PR00765">
    <property type="entry name" value="CRBOXYPTASEA"/>
</dbReference>
<comment type="similarity">
    <text evidence="4 13">Belongs to the peptidase M14 family.</text>
</comment>
<dbReference type="Gene3D" id="3.40.630.10">
    <property type="entry name" value="Zn peptidases"/>
    <property type="match status" value="1"/>
</dbReference>
<dbReference type="PANTHER" id="PTHR11705">
    <property type="entry name" value="PROTEASE FAMILY M14 CARBOXYPEPTIDASE A,B"/>
    <property type="match status" value="1"/>
</dbReference>
<evidence type="ECO:0000256" key="1">
    <source>
        <dbReference type="ARBA" id="ARBA00001947"/>
    </source>
</evidence>
<dbReference type="PROSITE" id="PS52035">
    <property type="entry name" value="PEPTIDASE_M14"/>
    <property type="match status" value="1"/>
</dbReference>
<organism evidence="16 17">
    <name type="scientific">Dactylonectria estremocensis</name>
    <dbReference type="NCBI Taxonomy" id="1079267"/>
    <lineage>
        <taxon>Eukaryota</taxon>
        <taxon>Fungi</taxon>
        <taxon>Dikarya</taxon>
        <taxon>Ascomycota</taxon>
        <taxon>Pezizomycotina</taxon>
        <taxon>Sordariomycetes</taxon>
        <taxon>Hypocreomycetidae</taxon>
        <taxon>Hypocreales</taxon>
        <taxon>Nectriaceae</taxon>
        <taxon>Dactylonectria</taxon>
    </lineage>
</organism>
<evidence type="ECO:0000256" key="8">
    <source>
        <dbReference type="ARBA" id="ARBA00022801"/>
    </source>
</evidence>
<dbReference type="PANTHER" id="PTHR11705:SF143">
    <property type="entry name" value="SLL0236 PROTEIN"/>
    <property type="match status" value="1"/>
</dbReference>
<evidence type="ECO:0000256" key="12">
    <source>
        <dbReference type="ARBA" id="ARBA00023145"/>
    </source>
</evidence>
<comment type="cofactor">
    <cofactor evidence="1">
        <name>Zn(2+)</name>
        <dbReference type="ChEBI" id="CHEBI:29105"/>
    </cofactor>
</comment>
<dbReference type="CDD" id="cd03860">
    <property type="entry name" value="M14_CP_A-B_like"/>
    <property type="match status" value="1"/>
</dbReference>
<keyword evidence="7 14" id="KW-0732">Signal</keyword>